<evidence type="ECO:0000256" key="4">
    <source>
        <dbReference type="ARBA" id="ARBA00023125"/>
    </source>
</evidence>
<feature type="modified residue" description="4-aspartylphosphate" evidence="7">
    <location>
        <position position="51"/>
    </location>
</feature>
<sequence length="797" mass="89402">MKILLVEDDLSIGEFISRTLTAYRYTVDLATDGQLGLELAIQGEYAVIVLDVMLPKLDGLSICRKLREQRCQTPILMLTAKDSDEDVVVGLDMGADDYVTKPCEPSQLIARIRALLRRQATAMSSSVLLWGKLCLDPNLIQVTYQQQLINLSPKEYSLLELFLRYPQRIFSRSAIIDHLWSIDESPTDAAVTNLIKDLRRKLKAVGMMEELIETVYRLGYRLKVAPNGDIQDKQAKVEPEQEEQTDLEPEGLELIEEVAQDFQASLAEKIEVLEKAVRSLQNDNFDSSQRERVIEEAHRLAGGLGTFGYARGSELARAIEHLFREKSELGKQELNQFLQLLAQLQQEIDQPPVSAAISQPQAGIMPLVLVIDDDHLLCESLRQAAPTRGLQIEIADQSIPLHQIANNPPSVILVSFDRTSMAARLTLLEKLKVHFPAIPVLTLAEEDRLDTRITVARLGNGRYLLKPTTTDEIFEAIAKILPSTTIANAKVMIVDDDPVQLKALTALLQPWGVQVTCVRNPQQFWQVLISTEPDLLLLDLEMPKFNGFELCRVVRQDSKYADLPVLIVTAHTSTSSIQQVFAAGADEFIAKPIVGPELVTRVLSRVERTRMQQQLLHCQQQQLQVSPKETKIDLLTQVASRHYLAEFLEQEWQRLIHKQSWLCLIICDIDHFQAYNDHYSYHTGNTCLQQVAQAICQCIDPSRDLVARSGADEFMIVLPDTSLDGALQVVERIQQAIANLQISHPSLTTNSNITLSFGITGSIPTPEKSYKNLIATANQALYTAKARGCNTYCLYPL</sequence>
<dbReference type="RefSeq" id="WP_102205074.1">
    <property type="nucleotide sequence ID" value="NZ_CAWNVR010000242.1"/>
</dbReference>
<dbReference type="PANTHER" id="PTHR48111">
    <property type="entry name" value="REGULATOR OF RPOS"/>
    <property type="match status" value="1"/>
</dbReference>
<keyword evidence="14" id="KW-1185">Reference proteome</keyword>
<dbReference type="PROSITE" id="PS50887">
    <property type="entry name" value="GGDEF"/>
    <property type="match status" value="1"/>
</dbReference>
<keyword evidence="4 8" id="KW-0238">DNA-binding</keyword>
<evidence type="ECO:0000256" key="1">
    <source>
        <dbReference type="ARBA" id="ARBA00022553"/>
    </source>
</evidence>
<reference evidence="13 14" key="1">
    <citation type="submission" date="2017-08" db="EMBL/GenBank/DDBJ databases">
        <title>Genomes of Fischerella (Mastigocladus) sp. strains.</title>
        <authorList>
            <person name="Miller S.R."/>
        </authorList>
    </citation>
    <scope>NUCLEOTIDE SEQUENCE [LARGE SCALE GENOMIC DNA]</scope>
    <source>
        <strain evidence="13 14">CCMEE 5323</strain>
    </source>
</reference>
<accession>A0A2N6K5D6</accession>
<name>A0A2N6K5D6_FISMU</name>
<dbReference type="PANTHER" id="PTHR48111:SF15">
    <property type="entry name" value="OMPR SUBFAMILY"/>
    <property type="match status" value="1"/>
</dbReference>
<evidence type="ECO:0000313" key="13">
    <source>
        <dbReference type="EMBL" id="PLZ91684.1"/>
    </source>
</evidence>
<evidence type="ECO:0000256" key="3">
    <source>
        <dbReference type="ARBA" id="ARBA00023015"/>
    </source>
</evidence>
<dbReference type="InterPro" id="IPR039420">
    <property type="entry name" value="WalR-like"/>
</dbReference>
<dbReference type="SUPFAM" id="SSF52172">
    <property type="entry name" value="CheY-like"/>
    <property type="match status" value="3"/>
</dbReference>
<evidence type="ECO:0000259" key="12">
    <source>
        <dbReference type="PROSITE" id="PS51755"/>
    </source>
</evidence>
<dbReference type="Gene3D" id="1.10.10.10">
    <property type="entry name" value="Winged helix-like DNA-binding domain superfamily/Winged helix DNA-binding domain"/>
    <property type="match status" value="1"/>
</dbReference>
<dbReference type="SMART" id="SM00448">
    <property type="entry name" value="REC"/>
    <property type="match status" value="3"/>
</dbReference>
<dbReference type="InterPro" id="IPR016032">
    <property type="entry name" value="Sig_transdc_resp-reg_C-effctor"/>
</dbReference>
<dbReference type="Pfam" id="PF00486">
    <property type="entry name" value="Trans_reg_C"/>
    <property type="match status" value="1"/>
</dbReference>
<dbReference type="CDD" id="cd00156">
    <property type="entry name" value="REC"/>
    <property type="match status" value="1"/>
</dbReference>
<dbReference type="PROSITE" id="PS51755">
    <property type="entry name" value="OMPR_PHOB"/>
    <property type="match status" value="1"/>
</dbReference>
<evidence type="ECO:0000259" key="9">
    <source>
        <dbReference type="PROSITE" id="PS50110"/>
    </source>
</evidence>
<dbReference type="CDD" id="cd00383">
    <property type="entry name" value="trans_reg_C"/>
    <property type="match status" value="1"/>
</dbReference>
<feature type="domain" description="Response regulatory" evidence="9">
    <location>
        <begin position="2"/>
        <end position="116"/>
    </location>
</feature>
<dbReference type="CDD" id="cd19935">
    <property type="entry name" value="REC_OmpR_CusR-like"/>
    <property type="match status" value="1"/>
</dbReference>
<feature type="domain" description="Response regulatory" evidence="9">
    <location>
        <begin position="367"/>
        <end position="481"/>
    </location>
</feature>
<dbReference type="InterPro" id="IPR036641">
    <property type="entry name" value="HPT_dom_sf"/>
</dbReference>
<dbReference type="InterPro" id="IPR000160">
    <property type="entry name" value="GGDEF_dom"/>
</dbReference>
<keyword evidence="5" id="KW-0804">Transcription</keyword>
<evidence type="ECO:0000259" key="11">
    <source>
        <dbReference type="PROSITE" id="PS50894"/>
    </source>
</evidence>
<dbReference type="SMART" id="SM00267">
    <property type="entry name" value="GGDEF"/>
    <property type="match status" value="1"/>
</dbReference>
<dbReference type="InterPro" id="IPR001867">
    <property type="entry name" value="OmpR/PhoB-type_DNA-bd"/>
</dbReference>
<organism evidence="13 14">
    <name type="scientific">Fischerella muscicola CCMEE 5323</name>
    <dbReference type="NCBI Taxonomy" id="2019572"/>
    <lineage>
        <taxon>Bacteria</taxon>
        <taxon>Bacillati</taxon>
        <taxon>Cyanobacteriota</taxon>
        <taxon>Cyanophyceae</taxon>
        <taxon>Nostocales</taxon>
        <taxon>Hapalosiphonaceae</taxon>
        <taxon>Fischerella</taxon>
    </lineage>
</organism>
<dbReference type="InterPro" id="IPR036388">
    <property type="entry name" value="WH-like_DNA-bd_sf"/>
</dbReference>
<feature type="domain" description="OmpR/PhoB-type" evidence="12">
    <location>
        <begin position="125"/>
        <end position="224"/>
    </location>
</feature>
<dbReference type="FunFam" id="3.30.70.270:FF:000001">
    <property type="entry name" value="Diguanylate cyclase domain protein"/>
    <property type="match status" value="1"/>
</dbReference>
<dbReference type="AlphaFoldDB" id="A0A2N6K5D6"/>
<feature type="modified residue" description="Phosphohistidine" evidence="6">
    <location>
        <position position="298"/>
    </location>
</feature>
<dbReference type="InterPro" id="IPR029787">
    <property type="entry name" value="Nucleotide_cyclase"/>
</dbReference>
<evidence type="ECO:0000256" key="6">
    <source>
        <dbReference type="PROSITE-ProRule" id="PRU00110"/>
    </source>
</evidence>
<feature type="domain" description="HPt" evidence="11">
    <location>
        <begin position="251"/>
        <end position="355"/>
    </location>
</feature>
<dbReference type="Pfam" id="PF00072">
    <property type="entry name" value="Response_reg"/>
    <property type="match status" value="3"/>
</dbReference>
<dbReference type="Pfam" id="PF01627">
    <property type="entry name" value="Hpt"/>
    <property type="match status" value="1"/>
</dbReference>
<feature type="domain" description="GGDEF" evidence="10">
    <location>
        <begin position="660"/>
        <end position="797"/>
    </location>
</feature>
<dbReference type="Proteomes" id="UP000235036">
    <property type="component" value="Unassembled WGS sequence"/>
</dbReference>
<dbReference type="SUPFAM" id="SSF47226">
    <property type="entry name" value="Histidine-containing phosphotransfer domain, HPT domain"/>
    <property type="match status" value="1"/>
</dbReference>
<comment type="caution">
    <text evidence="13">The sequence shown here is derived from an EMBL/GenBank/DDBJ whole genome shotgun (WGS) entry which is preliminary data.</text>
</comment>
<dbReference type="Gene3D" id="6.10.250.690">
    <property type="match status" value="1"/>
</dbReference>
<feature type="DNA-binding region" description="OmpR/PhoB-type" evidence="8">
    <location>
        <begin position="125"/>
        <end position="224"/>
    </location>
</feature>
<dbReference type="CDD" id="cd01949">
    <property type="entry name" value="GGDEF"/>
    <property type="match status" value="1"/>
</dbReference>
<protein>
    <submittedName>
        <fullName evidence="13">Response regulator receiver protein</fullName>
    </submittedName>
</protein>
<evidence type="ECO:0000256" key="7">
    <source>
        <dbReference type="PROSITE-ProRule" id="PRU00169"/>
    </source>
</evidence>
<dbReference type="GO" id="GO:0000976">
    <property type="term" value="F:transcription cis-regulatory region binding"/>
    <property type="evidence" value="ECO:0007669"/>
    <property type="project" value="TreeGrafter"/>
</dbReference>
<feature type="domain" description="Response regulatory" evidence="9">
    <location>
        <begin position="490"/>
        <end position="606"/>
    </location>
</feature>
<comment type="caution">
    <text evidence="7">Lacks conserved residue(s) required for the propagation of feature annotation.</text>
</comment>
<evidence type="ECO:0000313" key="14">
    <source>
        <dbReference type="Proteomes" id="UP000235036"/>
    </source>
</evidence>
<dbReference type="PROSITE" id="PS50110">
    <property type="entry name" value="RESPONSE_REGULATORY"/>
    <property type="match status" value="3"/>
</dbReference>
<dbReference type="Gene3D" id="1.20.120.160">
    <property type="entry name" value="HPT domain"/>
    <property type="match status" value="1"/>
</dbReference>
<dbReference type="InterPro" id="IPR043128">
    <property type="entry name" value="Rev_trsase/Diguanyl_cyclase"/>
</dbReference>
<dbReference type="GO" id="GO:0006355">
    <property type="term" value="P:regulation of DNA-templated transcription"/>
    <property type="evidence" value="ECO:0007669"/>
    <property type="project" value="InterPro"/>
</dbReference>
<gene>
    <name evidence="13" type="ORF">CEN44_07955</name>
</gene>
<dbReference type="NCBIfam" id="TIGR00254">
    <property type="entry name" value="GGDEF"/>
    <property type="match status" value="1"/>
</dbReference>
<evidence type="ECO:0000256" key="5">
    <source>
        <dbReference type="ARBA" id="ARBA00023163"/>
    </source>
</evidence>
<dbReference type="GO" id="GO:0032993">
    <property type="term" value="C:protein-DNA complex"/>
    <property type="evidence" value="ECO:0007669"/>
    <property type="project" value="TreeGrafter"/>
</dbReference>
<dbReference type="Gene3D" id="3.30.70.270">
    <property type="match status" value="1"/>
</dbReference>
<dbReference type="SMART" id="SM00862">
    <property type="entry name" value="Trans_reg_C"/>
    <property type="match status" value="1"/>
</dbReference>
<evidence type="ECO:0000259" key="10">
    <source>
        <dbReference type="PROSITE" id="PS50887"/>
    </source>
</evidence>
<keyword evidence="2" id="KW-0902">Two-component regulatory system</keyword>
<dbReference type="EMBL" id="NRQW01000159">
    <property type="protein sequence ID" value="PLZ91684.1"/>
    <property type="molecule type" value="Genomic_DNA"/>
</dbReference>
<dbReference type="InterPro" id="IPR001789">
    <property type="entry name" value="Sig_transdc_resp-reg_receiver"/>
</dbReference>
<dbReference type="Gene3D" id="3.40.50.2300">
    <property type="match status" value="3"/>
</dbReference>
<dbReference type="SUPFAM" id="SSF46894">
    <property type="entry name" value="C-terminal effector domain of the bipartite response regulators"/>
    <property type="match status" value="1"/>
</dbReference>
<dbReference type="SUPFAM" id="SSF55073">
    <property type="entry name" value="Nucleotide cyclase"/>
    <property type="match status" value="1"/>
</dbReference>
<dbReference type="Pfam" id="PF00990">
    <property type="entry name" value="GGDEF"/>
    <property type="match status" value="1"/>
</dbReference>
<proteinExistence type="predicted"/>
<evidence type="ECO:0000256" key="2">
    <source>
        <dbReference type="ARBA" id="ARBA00023012"/>
    </source>
</evidence>
<dbReference type="InterPro" id="IPR008207">
    <property type="entry name" value="Sig_transdc_His_kin_Hpt_dom"/>
</dbReference>
<evidence type="ECO:0000256" key="8">
    <source>
        <dbReference type="PROSITE-ProRule" id="PRU01091"/>
    </source>
</evidence>
<keyword evidence="1 7" id="KW-0597">Phosphoprotein</keyword>
<dbReference type="PROSITE" id="PS50894">
    <property type="entry name" value="HPT"/>
    <property type="match status" value="1"/>
</dbReference>
<dbReference type="InterPro" id="IPR011006">
    <property type="entry name" value="CheY-like_superfamily"/>
</dbReference>
<dbReference type="GO" id="GO:0000156">
    <property type="term" value="F:phosphorelay response regulator activity"/>
    <property type="evidence" value="ECO:0007669"/>
    <property type="project" value="TreeGrafter"/>
</dbReference>
<keyword evidence="3" id="KW-0805">Transcription regulation</keyword>
<dbReference type="GO" id="GO:0005829">
    <property type="term" value="C:cytosol"/>
    <property type="evidence" value="ECO:0007669"/>
    <property type="project" value="TreeGrafter"/>
</dbReference>
<dbReference type="FunFam" id="3.40.50.2300:FF:000001">
    <property type="entry name" value="DNA-binding response regulator PhoB"/>
    <property type="match status" value="1"/>
</dbReference>
<feature type="modified residue" description="4-aspartylphosphate" evidence="7">
    <location>
        <position position="539"/>
    </location>
</feature>